<sequence>MAIAELLAQSEPLGGHHADQLQTGLLGEEAPKLVTGPDFALGGGHPQLRKLSAGREG</sequence>
<proteinExistence type="predicted"/>
<evidence type="ECO:0000256" key="1">
    <source>
        <dbReference type="SAM" id="MobiDB-lite"/>
    </source>
</evidence>
<name>A0ABP6Z2N5_9ACTN</name>
<evidence type="ECO:0000313" key="3">
    <source>
        <dbReference type="Proteomes" id="UP001500707"/>
    </source>
</evidence>
<reference evidence="3" key="1">
    <citation type="journal article" date="2019" name="Int. J. Syst. Evol. Microbiol.">
        <title>The Global Catalogue of Microorganisms (GCM) 10K type strain sequencing project: providing services to taxonomists for standard genome sequencing and annotation.</title>
        <authorList>
            <consortium name="The Broad Institute Genomics Platform"/>
            <consortium name="The Broad Institute Genome Sequencing Center for Infectious Disease"/>
            <person name="Wu L."/>
            <person name="Ma J."/>
        </authorList>
    </citation>
    <scope>NUCLEOTIDE SEQUENCE [LARGE SCALE GENOMIC DNA]</scope>
    <source>
        <strain evidence="3">JCM 17656</strain>
    </source>
</reference>
<dbReference type="EMBL" id="BAABCE010000038">
    <property type="protein sequence ID" value="GAA3595500.1"/>
    <property type="molecule type" value="Genomic_DNA"/>
</dbReference>
<comment type="caution">
    <text evidence="2">The sequence shown here is derived from an EMBL/GenBank/DDBJ whole genome shotgun (WGS) entry which is preliminary data.</text>
</comment>
<organism evidence="2 3">
    <name type="scientific">Streptomyces osmaniensis</name>
    <dbReference type="NCBI Taxonomy" id="593134"/>
    <lineage>
        <taxon>Bacteria</taxon>
        <taxon>Bacillati</taxon>
        <taxon>Actinomycetota</taxon>
        <taxon>Actinomycetes</taxon>
        <taxon>Kitasatosporales</taxon>
        <taxon>Streptomycetaceae</taxon>
        <taxon>Streptomyces</taxon>
    </lineage>
</organism>
<accession>A0ABP6Z2N5</accession>
<gene>
    <name evidence="2" type="ORF">GCM10022295_90880</name>
</gene>
<protein>
    <submittedName>
        <fullName evidence="2">Uncharacterized protein</fullName>
    </submittedName>
</protein>
<evidence type="ECO:0000313" key="2">
    <source>
        <dbReference type="EMBL" id="GAA3595500.1"/>
    </source>
</evidence>
<feature type="region of interest" description="Disordered" evidence="1">
    <location>
        <begin position="1"/>
        <end position="57"/>
    </location>
</feature>
<dbReference type="Proteomes" id="UP001500707">
    <property type="component" value="Unassembled WGS sequence"/>
</dbReference>
<keyword evidence="3" id="KW-1185">Reference proteome</keyword>
<dbReference type="RefSeq" id="WP_346186739.1">
    <property type="nucleotide sequence ID" value="NZ_BAABCE010000038.1"/>
</dbReference>